<keyword evidence="3" id="KW-1185">Reference proteome</keyword>
<keyword evidence="1" id="KW-0732">Signal</keyword>
<name>A0A8H6S6K3_9AGAR</name>
<sequence>MMLLNLSCVLATLLAANAALALASVGYTSAGKPILHAPSGSLIRQSGQNLNVFAPDGSLLHVLKGGNEPATTLSRRFADSDFRSVEALAVVDGPATMESLTTTFTIPPVPKTFNSQLFFFGAGIGIDSNDSSITALVQAGLQYGGTPRQGGSFWSAAIVIQAGDGTLLSYGIPFGTAIVHPGDRLTVSIARDTDPTRVPPGDGYWYLVTFDHLDLAIPYTAEMFWEIPPSRAMIRLEELIIDDASEYPVGAVVFENVKVNTTAGFPAISWHANNNPALNVQVNVEQDGSENARIAIAFPESN</sequence>
<feature type="signal peptide" evidence="1">
    <location>
        <begin position="1"/>
        <end position="23"/>
    </location>
</feature>
<dbReference type="AlphaFoldDB" id="A0A8H6S6K3"/>
<evidence type="ECO:0000313" key="2">
    <source>
        <dbReference type="EMBL" id="KAF7293021.1"/>
    </source>
</evidence>
<comment type="caution">
    <text evidence="2">The sequence shown here is derived from an EMBL/GenBank/DDBJ whole genome shotgun (WGS) entry which is preliminary data.</text>
</comment>
<dbReference type="RefSeq" id="XP_037215449.1">
    <property type="nucleotide sequence ID" value="XM_037368523.1"/>
</dbReference>
<evidence type="ECO:0000256" key="1">
    <source>
        <dbReference type="SAM" id="SignalP"/>
    </source>
</evidence>
<proteinExistence type="predicted"/>
<organism evidence="2 3">
    <name type="scientific">Mycena indigotica</name>
    <dbReference type="NCBI Taxonomy" id="2126181"/>
    <lineage>
        <taxon>Eukaryota</taxon>
        <taxon>Fungi</taxon>
        <taxon>Dikarya</taxon>
        <taxon>Basidiomycota</taxon>
        <taxon>Agaricomycotina</taxon>
        <taxon>Agaricomycetes</taxon>
        <taxon>Agaricomycetidae</taxon>
        <taxon>Agaricales</taxon>
        <taxon>Marasmiineae</taxon>
        <taxon>Mycenaceae</taxon>
        <taxon>Mycena</taxon>
    </lineage>
</organism>
<gene>
    <name evidence="2" type="ORF">MIND_01201400</name>
</gene>
<dbReference type="Proteomes" id="UP000636479">
    <property type="component" value="Unassembled WGS sequence"/>
</dbReference>
<dbReference type="EMBL" id="JACAZF010000011">
    <property type="protein sequence ID" value="KAF7293021.1"/>
    <property type="molecule type" value="Genomic_DNA"/>
</dbReference>
<accession>A0A8H6S6K3</accession>
<feature type="chain" id="PRO_5034323663" evidence="1">
    <location>
        <begin position="24"/>
        <end position="302"/>
    </location>
</feature>
<reference evidence="2" key="1">
    <citation type="submission" date="2020-05" db="EMBL/GenBank/DDBJ databases">
        <title>Mycena genomes resolve the evolution of fungal bioluminescence.</title>
        <authorList>
            <person name="Tsai I.J."/>
        </authorList>
    </citation>
    <scope>NUCLEOTIDE SEQUENCE</scope>
    <source>
        <strain evidence="2">171206Taipei</strain>
    </source>
</reference>
<dbReference type="GeneID" id="59351039"/>
<protein>
    <submittedName>
        <fullName evidence="2">F-box domain-containing protein</fullName>
    </submittedName>
</protein>
<evidence type="ECO:0000313" key="3">
    <source>
        <dbReference type="Proteomes" id="UP000636479"/>
    </source>
</evidence>